<organism evidence="1">
    <name type="scientific">Timema tahoe</name>
    <dbReference type="NCBI Taxonomy" id="61484"/>
    <lineage>
        <taxon>Eukaryota</taxon>
        <taxon>Metazoa</taxon>
        <taxon>Ecdysozoa</taxon>
        <taxon>Arthropoda</taxon>
        <taxon>Hexapoda</taxon>
        <taxon>Insecta</taxon>
        <taxon>Pterygota</taxon>
        <taxon>Neoptera</taxon>
        <taxon>Polyneoptera</taxon>
        <taxon>Phasmatodea</taxon>
        <taxon>Timematodea</taxon>
        <taxon>Timematoidea</taxon>
        <taxon>Timematidae</taxon>
        <taxon>Timema</taxon>
    </lineage>
</organism>
<accession>A0A7R9P1M2</accession>
<reference evidence="1" key="1">
    <citation type="submission" date="2020-11" db="EMBL/GenBank/DDBJ databases">
        <authorList>
            <person name="Tran Van P."/>
        </authorList>
    </citation>
    <scope>NUCLEOTIDE SEQUENCE</scope>
</reference>
<proteinExistence type="predicted"/>
<gene>
    <name evidence="1" type="ORF">TTEB3V08_LOCUS11853</name>
</gene>
<name>A0A7R9P1M2_9NEOP</name>
<dbReference type="AlphaFoldDB" id="A0A7R9P1M2"/>
<dbReference type="EMBL" id="OE010086">
    <property type="protein sequence ID" value="CAD7463974.1"/>
    <property type="molecule type" value="Genomic_DNA"/>
</dbReference>
<protein>
    <submittedName>
        <fullName evidence="1">Uncharacterized protein</fullName>
    </submittedName>
</protein>
<evidence type="ECO:0000313" key="1">
    <source>
        <dbReference type="EMBL" id="CAD7463974.1"/>
    </source>
</evidence>
<sequence length="121" mass="14279">MRYPYLAVHVRLPTRRLFFIDFPASLLFKFKSDCMFCYGAHEMVKAHLQQNHGPLFYYHFSHKGVWGFFESGGRSIPRTGNVKNQTKLLPPVEWAMARSKLTGSFNRHDVLETMLHFRRTK</sequence>